<dbReference type="PANTHER" id="PTHR46383:SF1">
    <property type="entry name" value="ASPARTATE AMINOTRANSFERASE"/>
    <property type="match status" value="1"/>
</dbReference>
<dbReference type="InterPro" id="IPR050596">
    <property type="entry name" value="AspAT/PAT-like"/>
</dbReference>
<evidence type="ECO:0000313" key="8">
    <source>
        <dbReference type="Proteomes" id="UP000077469"/>
    </source>
</evidence>
<reference evidence="7 8" key="1">
    <citation type="submission" date="2014-01" db="EMBL/GenBank/DDBJ databases">
        <title>Genome sequencing of Thermotog hypogea.</title>
        <authorList>
            <person name="Zhang X."/>
            <person name="Alvare G."/>
            <person name="Fristensky B."/>
            <person name="Chen L."/>
            <person name="Suen T."/>
            <person name="Chen Q."/>
            <person name="Ma K."/>
        </authorList>
    </citation>
    <scope>NUCLEOTIDE SEQUENCE [LARGE SCALE GENOMIC DNA]</scope>
    <source>
        <strain evidence="7 8">DSM 11164</strain>
    </source>
</reference>
<evidence type="ECO:0000259" key="6">
    <source>
        <dbReference type="Pfam" id="PF00155"/>
    </source>
</evidence>
<dbReference type="Gene3D" id="3.40.640.10">
    <property type="entry name" value="Type I PLP-dependent aspartate aminotransferase-like (Major domain)"/>
    <property type="match status" value="1"/>
</dbReference>
<organism evidence="7 8">
    <name type="scientific">Pseudothermotoga hypogea DSM 11164 = NBRC 106472</name>
    <dbReference type="NCBI Taxonomy" id="1123384"/>
    <lineage>
        <taxon>Bacteria</taxon>
        <taxon>Thermotogati</taxon>
        <taxon>Thermotogota</taxon>
        <taxon>Thermotogae</taxon>
        <taxon>Thermotogales</taxon>
        <taxon>Thermotogaceae</taxon>
        <taxon>Pseudothermotoga</taxon>
    </lineage>
</organism>
<dbReference type="InterPro" id="IPR004839">
    <property type="entry name" value="Aminotransferase_I/II_large"/>
</dbReference>
<protein>
    <submittedName>
        <fullName evidence="7">Aspartate aminotransferase</fullName>
    </submittedName>
</protein>
<dbReference type="OrthoDB" id="9802328at2"/>
<dbReference type="KEGG" id="phy:AJ81_06825"/>
<evidence type="ECO:0000256" key="2">
    <source>
        <dbReference type="ARBA" id="ARBA00007441"/>
    </source>
</evidence>
<dbReference type="EMBL" id="CP007141">
    <property type="protein sequence ID" value="AJC73949.1"/>
    <property type="molecule type" value="Genomic_DNA"/>
</dbReference>
<dbReference type="Gene3D" id="3.90.1150.10">
    <property type="entry name" value="Aspartate Aminotransferase, domain 1"/>
    <property type="match status" value="1"/>
</dbReference>
<dbReference type="GO" id="GO:0008483">
    <property type="term" value="F:transaminase activity"/>
    <property type="evidence" value="ECO:0007669"/>
    <property type="project" value="UniProtKB-KW"/>
</dbReference>
<accession>A0A0X1KRU5</accession>
<dbReference type="AlphaFoldDB" id="A0A0X1KRU5"/>
<evidence type="ECO:0000256" key="5">
    <source>
        <dbReference type="ARBA" id="ARBA00022898"/>
    </source>
</evidence>
<keyword evidence="5" id="KW-0663">Pyridoxal phosphate</keyword>
<dbReference type="NCBIfam" id="NF041091">
    <property type="entry name" value="asp_aminotase_Arch"/>
    <property type="match status" value="1"/>
</dbReference>
<dbReference type="RefSeq" id="WP_031504483.1">
    <property type="nucleotide sequence ID" value="NC_022795.1"/>
</dbReference>
<evidence type="ECO:0000256" key="1">
    <source>
        <dbReference type="ARBA" id="ARBA00001933"/>
    </source>
</evidence>
<comment type="cofactor">
    <cofactor evidence="1">
        <name>pyridoxal 5'-phosphate</name>
        <dbReference type="ChEBI" id="CHEBI:597326"/>
    </cofactor>
</comment>
<dbReference type="CDD" id="cd00609">
    <property type="entry name" value="AAT_like"/>
    <property type="match status" value="1"/>
</dbReference>
<dbReference type="FunFam" id="3.40.640.10:FF:000033">
    <property type="entry name" value="Aspartate aminotransferase"/>
    <property type="match status" value="1"/>
</dbReference>
<gene>
    <name evidence="7" type="ORF">AJ81_06825</name>
</gene>
<dbReference type="SUPFAM" id="SSF53383">
    <property type="entry name" value="PLP-dependent transferases"/>
    <property type="match status" value="1"/>
</dbReference>
<comment type="similarity">
    <text evidence="2">Belongs to the class-I pyridoxal-phosphate-dependent aminotransferase family.</text>
</comment>
<dbReference type="InterPro" id="IPR015424">
    <property type="entry name" value="PyrdxlP-dep_Trfase"/>
</dbReference>
<evidence type="ECO:0000256" key="3">
    <source>
        <dbReference type="ARBA" id="ARBA00022576"/>
    </source>
</evidence>
<evidence type="ECO:0000256" key="4">
    <source>
        <dbReference type="ARBA" id="ARBA00022679"/>
    </source>
</evidence>
<dbReference type="Pfam" id="PF00155">
    <property type="entry name" value="Aminotran_1_2"/>
    <property type="match status" value="1"/>
</dbReference>
<keyword evidence="8" id="KW-1185">Reference proteome</keyword>
<feature type="domain" description="Aminotransferase class I/classII large" evidence="6">
    <location>
        <begin position="31"/>
        <end position="372"/>
    </location>
</feature>
<proteinExistence type="inferred from homology"/>
<keyword evidence="3 7" id="KW-0032">Aminotransferase</keyword>
<dbReference type="GO" id="GO:0030170">
    <property type="term" value="F:pyridoxal phosphate binding"/>
    <property type="evidence" value="ECO:0007669"/>
    <property type="project" value="InterPro"/>
</dbReference>
<dbReference type="PaxDb" id="1123384-AJ81_06825"/>
<dbReference type="STRING" id="1123384.AJ81_06825"/>
<dbReference type="InterPro" id="IPR015421">
    <property type="entry name" value="PyrdxlP-dep_Trfase_major"/>
</dbReference>
<name>A0A0X1KRU5_9THEM</name>
<dbReference type="PANTHER" id="PTHR46383">
    <property type="entry name" value="ASPARTATE AMINOTRANSFERASE"/>
    <property type="match status" value="1"/>
</dbReference>
<dbReference type="PATRIC" id="fig|1123384.7.peg.1372"/>
<dbReference type="GO" id="GO:0006520">
    <property type="term" value="P:amino acid metabolic process"/>
    <property type="evidence" value="ECO:0007669"/>
    <property type="project" value="InterPro"/>
</dbReference>
<keyword evidence="4 7" id="KW-0808">Transferase</keyword>
<sequence>MNVSERIKNIAGSKTLEINALAQSMKQKGIDVVNLTAGEPDFPTPQPIVEAAIEALKAGLTKYTDSSGIPQLRERIAKHVSERHKVPCTMEQVIVTNGGKQAIYNCLAALIQENDEVIIIDPSWVSYEPMVRILGGKAVHVKTSFENNFKPSIEQIESAITPRTKVLVLNSPNNPTGVVYDADLLRQIHALSIEKGIFIISDEVYDCLVYDGEYASMYSISQGNNVALVNAFSKSHSMTGWRVGYLVAPIEIAKAAAKVQAHTTSNINTVAQYAALRAFDVDTSYMFERFRQRRDLVCELLKEAGFSFVRPSGAFYVLVNVSEFDEDDVRFCTKLLQQAHVALVPGSAFNAPGFARLSFATSEENLIEGVKRMKNFVGR</sequence>
<dbReference type="InterPro" id="IPR015422">
    <property type="entry name" value="PyrdxlP-dep_Trfase_small"/>
</dbReference>
<evidence type="ECO:0000313" key="7">
    <source>
        <dbReference type="EMBL" id="AJC73949.1"/>
    </source>
</evidence>
<dbReference type="Proteomes" id="UP000077469">
    <property type="component" value="Chromosome"/>
</dbReference>